<gene>
    <name evidence="2" type="ORF">PHYPA_018794</name>
</gene>
<evidence type="ECO:0000313" key="3">
    <source>
        <dbReference type="EnsemblPlants" id="Pp3c14_20777V3.1"/>
    </source>
</evidence>
<reference evidence="3" key="3">
    <citation type="submission" date="2020-12" db="UniProtKB">
        <authorList>
            <consortium name="EnsemblPlants"/>
        </authorList>
    </citation>
    <scope>IDENTIFICATION</scope>
</reference>
<name>A0A2K1JIK8_PHYPA</name>
<dbReference type="EnsemblPlants" id="Pp3c14_20777V3.1">
    <property type="protein sequence ID" value="Pp3c14_20777V3.1"/>
    <property type="gene ID" value="Pp3c14_20777"/>
</dbReference>
<accession>A0A2K1JIK8</accession>
<evidence type="ECO:0000313" key="4">
    <source>
        <dbReference type="Proteomes" id="UP000006727"/>
    </source>
</evidence>
<proteinExistence type="predicted"/>
<dbReference type="AlphaFoldDB" id="A0A2K1JIK8"/>
<dbReference type="InParanoid" id="A0A2K1JIK8"/>
<organism evidence="2">
    <name type="scientific">Physcomitrium patens</name>
    <name type="common">Spreading-leaved earth moss</name>
    <name type="synonym">Physcomitrella patens</name>
    <dbReference type="NCBI Taxonomy" id="3218"/>
    <lineage>
        <taxon>Eukaryota</taxon>
        <taxon>Viridiplantae</taxon>
        <taxon>Streptophyta</taxon>
        <taxon>Embryophyta</taxon>
        <taxon>Bryophyta</taxon>
        <taxon>Bryophytina</taxon>
        <taxon>Bryopsida</taxon>
        <taxon>Funariidae</taxon>
        <taxon>Funariales</taxon>
        <taxon>Funariaceae</taxon>
        <taxon>Physcomitrium</taxon>
    </lineage>
</organism>
<dbReference type="Gramene" id="Pp3c14_20777V3.1">
    <property type="protein sequence ID" value="Pp3c14_20777V3.1"/>
    <property type="gene ID" value="Pp3c14_20777"/>
</dbReference>
<sequence>MNFDLEGYSTTSSVSSVAMESSDDASSTIDATQPALVCGPVSDETVYYLPLSPQRG</sequence>
<keyword evidence="4" id="KW-1185">Reference proteome</keyword>
<evidence type="ECO:0000313" key="2">
    <source>
        <dbReference type="EMBL" id="PNR41391.1"/>
    </source>
</evidence>
<reference evidence="2 4" key="1">
    <citation type="journal article" date="2008" name="Science">
        <title>The Physcomitrella genome reveals evolutionary insights into the conquest of land by plants.</title>
        <authorList>
            <person name="Rensing S."/>
            <person name="Lang D."/>
            <person name="Zimmer A."/>
            <person name="Terry A."/>
            <person name="Salamov A."/>
            <person name="Shapiro H."/>
            <person name="Nishiyama T."/>
            <person name="Perroud P.-F."/>
            <person name="Lindquist E."/>
            <person name="Kamisugi Y."/>
            <person name="Tanahashi T."/>
            <person name="Sakakibara K."/>
            <person name="Fujita T."/>
            <person name="Oishi K."/>
            <person name="Shin-I T."/>
            <person name="Kuroki Y."/>
            <person name="Toyoda A."/>
            <person name="Suzuki Y."/>
            <person name="Hashimoto A."/>
            <person name="Yamaguchi K."/>
            <person name="Sugano A."/>
            <person name="Kohara Y."/>
            <person name="Fujiyama A."/>
            <person name="Anterola A."/>
            <person name="Aoki S."/>
            <person name="Ashton N."/>
            <person name="Barbazuk W.B."/>
            <person name="Barker E."/>
            <person name="Bennetzen J."/>
            <person name="Bezanilla M."/>
            <person name="Blankenship R."/>
            <person name="Cho S.H."/>
            <person name="Dutcher S."/>
            <person name="Estelle M."/>
            <person name="Fawcett J.A."/>
            <person name="Gundlach H."/>
            <person name="Hanada K."/>
            <person name="Heyl A."/>
            <person name="Hicks K.A."/>
            <person name="Hugh J."/>
            <person name="Lohr M."/>
            <person name="Mayer K."/>
            <person name="Melkozernov A."/>
            <person name="Murata T."/>
            <person name="Nelson D."/>
            <person name="Pils B."/>
            <person name="Prigge M."/>
            <person name="Reiss B."/>
            <person name="Renner T."/>
            <person name="Rombauts S."/>
            <person name="Rushton P."/>
            <person name="Sanderfoot A."/>
            <person name="Schween G."/>
            <person name="Shiu S.-H."/>
            <person name="Stueber K."/>
            <person name="Theodoulou F.L."/>
            <person name="Tu H."/>
            <person name="Van de Peer Y."/>
            <person name="Verrier P.J."/>
            <person name="Waters E."/>
            <person name="Wood A."/>
            <person name="Yang L."/>
            <person name="Cove D."/>
            <person name="Cuming A."/>
            <person name="Hasebe M."/>
            <person name="Lucas S."/>
            <person name="Mishler D.B."/>
            <person name="Reski R."/>
            <person name="Grigoriev I."/>
            <person name="Quatrano R.S."/>
            <person name="Boore J.L."/>
        </authorList>
    </citation>
    <scope>NUCLEOTIDE SEQUENCE [LARGE SCALE GENOMIC DNA]</scope>
    <source>
        <strain evidence="3 4">cv. Gransden 2004</strain>
    </source>
</reference>
<evidence type="ECO:0000256" key="1">
    <source>
        <dbReference type="SAM" id="MobiDB-lite"/>
    </source>
</evidence>
<reference evidence="2 4" key="2">
    <citation type="journal article" date="2018" name="Plant J.">
        <title>The Physcomitrella patens chromosome-scale assembly reveals moss genome structure and evolution.</title>
        <authorList>
            <person name="Lang D."/>
            <person name="Ullrich K.K."/>
            <person name="Murat F."/>
            <person name="Fuchs J."/>
            <person name="Jenkins J."/>
            <person name="Haas F.B."/>
            <person name="Piednoel M."/>
            <person name="Gundlach H."/>
            <person name="Van Bel M."/>
            <person name="Meyberg R."/>
            <person name="Vives C."/>
            <person name="Morata J."/>
            <person name="Symeonidi A."/>
            <person name="Hiss M."/>
            <person name="Muchero W."/>
            <person name="Kamisugi Y."/>
            <person name="Saleh O."/>
            <person name="Blanc G."/>
            <person name="Decker E.L."/>
            <person name="van Gessel N."/>
            <person name="Grimwood J."/>
            <person name="Hayes R.D."/>
            <person name="Graham S.W."/>
            <person name="Gunter L.E."/>
            <person name="McDaniel S.F."/>
            <person name="Hoernstein S.N.W."/>
            <person name="Larsson A."/>
            <person name="Li F.W."/>
            <person name="Perroud P.F."/>
            <person name="Phillips J."/>
            <person name="Ranjan P."/>
            <person name="Rokshar D.S."/>
            <person name="Rothfels C.J."/>
            <person name="Schneider L."/>
            <person name="Shu S."/>
            <person name="Stevenson D.W."/>
            <person name="Thummler F."/>
            <person name="Tillich M."/>
            <person name="Villarreal Aguilar J.C."/>
            <person name="Widiez T."/>
            <person name="Wong G.K."/>
            <person name="Wymore A."/>
            <person name="Zhang Y."/>
            <person name="Zimmer A.D."/>
            <person name="Quatrano R.S."/>
            <person name="Mayer K.F.X."/>
            <person name="Goodstein D."/>
            <person name="Casacuberta J.M."/>
            <person name="Vandepoele K."/>
            <person name="Reski R."/>
            <person name="Cuming A.C."/>
            <person name="Tuskan G.A."/>
            <person name="Maumus F."/>
            <person name="Salse J."/>
            <person name="Schmutz J."/>
            <person name="Rensing S.A."/>
        </authorList>
    </citation>
    <scope>NUCLEOTIDE SEQUENCE [LARGE SCALE GENOMIC DNA]</scope>
    <source>
        <strain evidence="3 4">cv. Gransden 2004</strain>
    </source>
</reference>
<feature type="region of interest" description="Disordered" evidence="1">
    <location>
        <begin position="1"/>
        <end position="30"/>
    </location>
</feature>
<dbReference type="Proteomes" id="UP000006727">
    <property type="component" value="Chromosome 14"/>
</dbReference>
<dbReference type="EMBL" id="ABEU02000014">
    <property type="protein sequence ID" value="PNR41391.1"/>
    <property type="molecule type" value="Genomic_DNA"/>
</dbReference>
<protein>
    <submittedName>
        <fullName evidence="2 3">Uncharacterized protein</fullName>
    </submittedName>
</protein>
<feature type="compositionally biased region" description="Low complexity" evidence="1">
    <location>
        <begin position="9"/>
        <end position="30"/>
    </location>
</feature>